<evidence type="ECO:0000313" key="2">
    <source>
        <dbReference type="EMBL" id="RRJ91964.1"/>
    </source>
</evidence>
<dbReference type="RefSeq" id="WP_125017696.1">
    <property type="nucleotide sequence ID" value="NZ_RQVQ01000007.1"/>
</dbReference>
<sequence>MNTKFIQSVSSVFLGVIAFFCILIPDLSLKLFEVPVKDYSILMIQILGGLFLGFSVANWVSRTILIGGIYGRAIYMGNLTHFLIGGIALLNWNIRNNFPTIASLVVLIVYLSFAFLYSLNLVLNPKVLWRDKQRFGVLTIKMKS</sequence>
<dbReference type="EMBL" id="RQVQ01000007">
    <property type="protein sequence ID" value="RRJ91964.1"/>
    <property type="molecule type" value="Genomic_DNA"/>
</dbReference>
<keyword evidence="1" id="KW-0812">Transmembrane</keyword>
<evidence type="ECO:0000256" key="1">
    <source>
        <dbReference type="SAM" id="Phobius"/>
    </source>
</evidence>
<comment type="caution">
    <text evidence="2">The sequence shown here is derived from an EMBL/GenBank/DDBJ whole genome shotgun (WGS) entry which is preliminary data.</text>
</comment>
<keyword evidence="1" id="KW-1133">Transmembrane helix</keyword>
<feature type="transmembrane region" description="Helical" evidence="1">
    <location>
        <begin position="73"/>
        <end position="94"/>
    </location>
</feature>
<dbReference type="OrthoDB" id="2913980at2"/>
<dbReference type="Proteomes" id="UP000275719">
    <property type="component" value="Unassembled WGS sequence"/>
</dbReference>
<protein>
    <submittedName>
        <fullName evidence="2">Uncharacterized protein</fullName>
    </submittedName>
</protein>
<name>A0A3P3WBD8_9FLAO</name>
<keyword evidence="1" id="KW-0472">Membrane</keyword>
<evidence type="ECO:0000313" key="3">
    <source>
        <dbReference type="Proteomes" id="UP000275719"/>
    </source>
</evidence>
<organism evidence="2 3">
    <name type="scientific">Paenimyroides tangerinum</name>
    <dbReference type="NCBI Taxonomy" id="2488728"/>
    <lineage>
        <taxon>Bacteria</taxon>
        <taxon>Pseudomonadati</taxon>
        <taxon>Bacteroidota</taxon>
        <taxon>Flavobacteriia</taxon>
        <taxon>Flavobacteriales</taxon>
        <taxon>Flavobacteriaceae</taxon>
        <taxon>Paenimyroides</taxon>
    </lineage>
</organism>
<feature type="transmembrane region" description="Helical" evidence="1">
    <location>
        <begin position="12"/>
        <end position="29"/>
    </location>
</feature>
<reference evidence="2 3" key="1">
    <citation type="submission" date="2018-11" db="EMBL/GenBank/DDBJ databases">
        <title>Flavobacterium sp. nov., YIM 102701-2 draft genome.</title>
        <authorList>
            <person name="Li G."/>
            <person name="Jiang Y."/>
        </authorList>
    </citation>
    <scope>NUCLEOTIDE SEQUENCE [LARGE SCALE GENOMIC DNA]</scope>
    <source>
        <strain evidence="2 3">YIM 102701-2</strain>
    </source>
</reference>
<feature type="transmembrane region" description="Helical" evidence="1">
    <location>
        <begin position="41"/>
        <end position="61"/>
    </location>
</feature>
<dbReference type="AlphaFoldDB" id="A0A3P3WBD8"/>
<feature type="transmembrane region" description="Helical" evidence="1">
    <location>
        <begin position="100"/>
        <end position="123"/>
    </location>
</feature>
<keyword evidence="3" id="KW-1185">Reference proteome</keyword>
<accession>A0A3P3WBD8</accession>
<proteinExistence type="predicted"/>
<gene>
    <name evidence="2" type="ORF">EG240_04050</name>
</gene>